<evidence type="ECO:0000256" key="1">
    <source>
        <dbReference type="SAM" id="MobiDB-lite"/>
    </source>
</evidence>
<name>A0A0K1E6M5_CHOCO</name>
<evidence type="ECO:0000259" key="2">
    <source>
        <dbReference type="Pfam" id="PF09937"/>
    </source>
</evidence>
<proteinExistence type="predicted"/>
<protein>
    <recommendedName>
        <fullName evidence="2">DUF2169 domain-containing protein</fullName>
    </recommendedName>
</protein>
<accession>A0A0K1E6M5</accession>
<organism evidence="3 4">
    <name type="scientific">Chondromyces crocatus</name>
    <dbReference type="NCBI Taxonomy" id="52"/>
    <lineage>
        <taxon>Bacteria</taxon>
        <taxon>Pseudomonadati</taxon>
        <taxon>Myxococcota</taxon>
        <taxon>Polyangia</taxon>
        <taxon>Polyangiales</taxon>
        <taxon>Polyangiaceae</taxon>
        <taxon>Chondromyces</taxon>
    </lineage>
</organism>
<dbReference type="AlphaFoldDB" id="A0A0K1E6M5"/>
<dbReference type="EMBL" id="CP012159">
    <property type="protein sequence ID" value="AKT36337.1"/>
    <property type="molecule type" value="Genomic_DNA"/>
</dbReference>
<gene>
    <name evidence="3" type="ORF">CMC5_004510</name>
</gene>
<dbReference type="Pfam" id="PF09937">
    <property type="entry name" value="DUF2169"/>
    <property type="match status" value="1"/>
</dbReference>
<dbReference type="Proteomes" id="UP000067626">
    <property type="component" value="Chromosome"/>
</dbReference>
<reference evidence="3 4" key="1">
    <citation type="submission" date="2015-07" db="EMBL/GenBank/DDBJ databases">
        <title>Genome analysis of myxobacterium Chondromyces crocatus Cm c5 reveals a high potential for natural compound synthesis and the genetic basis for the loss of fruiting body formation.</title>
        <authorList>
            <person name="Zaburannyi N."/>
            <person name="Bunk B."/>
            <person name="Maier J."/>
            <person name="Overmann J."/>
            <person name="Mueller R."/>
        </authorList>
    </citation>
    <scope>NUCLEOTIDE SEQUENCE [LARGE SCALE GENOMIC DNA]</scope>
    <source>
        <strain evidence="3 4">Cm c5</strain>
    </source>
</reference>
<evidence type="ECO:0000313" key="4">
    <source>
        <dbReference type="Proteomes" id="UP000067626"/>
    </source>
</evidence>
<evidence type="ECO:0000313" key="3">
    <source>
        <dbReference type="EMBL" id="AKT36337.1"/>
    </source>
</evidence>
<dbReference type="STRING" id="52.CMC5_004510"/>
<feature type="region of interest" description="Disordered" evidence="1">
    <location>
        <begin position="176"/>
        <end position="200"/>
    </location>
</feature>
<dbReference type="RefSeq" id="WP_050428866.1">
    <property type="nucleotide sequence ID" value="NZ_CP012159.1"/>
</dbReference>
<dbReference type="InterPro" id="IPR018683">
    <property type="entry name" value="DUF2169"/>
</dbReference>
<keyword evidence="4" id="KW-1185">Reference proteome</keyword>
<sequence length="332" mass="36640">MWRLTNRTPYAAERCFARDEHGGEVWIVAVKGTFAIREGGRVEVAEHQDAVALTADYVGERGLSSLRCDADLVLTKPGTDVLVHGSAHAPGGVPAARVEVGLRCGPIEKRLVVFGDRVYRPGGVAMSDAQPFVTMPLRYERTFGGVDPVTGVRDPRNPIGVGFAEQAARLAGRPAPNIEAAPTSPRAAEEKRPAPTGVGALARDWSPRIAHAGTYDEAWEERRMPLLPLDFDARFFFSAPVDQQVPGGLREGTQVELLNMTPEGVLAFHLPKRRPCFRTFFGRHTVEHRARLHTVLVEPDARRVMVVWHTALPCQGKEHHLDRTLIWEKAHV</sequence>
<dbReference type="OrthoDB" id="233093at2"/>
<dbReference type="KEGG" id="ccro:CMC5_004510"/>
<feature type="domain" description="DUF2169" evidence="2">
    <location>
        <begin position="21"/>
        <end position="309"/>
    </location>
</feature>